<sequence>MASPPPAPAPVFPEAIAQRLRSTRLVAGFSTETPEDAVATAKAILAGGIDALEVTLRTADAVAGIRAIAEELPDVLLGVGTILTPEQVRRVKDAGAHFGVSPGLSMDVIEAAAECGLPYAPGIATPSELTQAVNAGSRLVKLFPAANLGGVPYLKSIAAPFASLGVEYFPFGGVNRDNMQDYLAQPEVIAVGGTWLAPKAMIQNQQWDQITEAVKESVDALGNQ</sequence>
<evidence type="ECO:0000256" key="7">
    <source>
        <dbReference type="ARBA" id="ARBA00023270"/>
    </source>
</evidence>
<dbReference type="AlphaFoldDB" id="A0A7X0LKN7"/>
<dbReference type="EMBL" id="JACHGY010000001">
    <property type="protein sequence ID" value="MBB6429826.1"/>
    <property type="molecule type" value="Genomic_DNA"/>
</dbReference>
<dbReference type="PROSITE" id="PS00160">
    <property type="entry name" value="ALDOLASE_KDPG_KHG_2"/>
    <property type="match status" value="1"/>
</dbReference>
<keyword evidence="7" id="KW-0704">Schiff base</keyword>
<reference evidence="9 10" key="1">
    <citation type="submission" date="2020-08" db="EMBL/GenBank/DDBJ databases">
        <title>Genomic Encyclopedia of Type Strains, Phase IV (KMG-IV): sequencing the most valuable type-strain genomes for metagenomic binning, comparative biology and taxonomic classification.</title>
        <authorList>
            <person name="Goeker M."/>
        </authorList>
    </citation>
    <scope>NUCLEOTIDE SEQUENCE [LARGE SCALE GENOMIC DNA]</scope>
    <source>
        <strain evidence="9 10">DSM 103725</strain>
    </source>
</reference>
<evidence type="ECO:0000256" key="6">
    <source>
        <dbReference type="ARBA" id="ARBA00023239"/>
    </source>
</evidence>
<evidence type="ECO:0000256" key="8">
    <source>
        <dbReference type="ARBA" id="ARBA00023277"/>
    </source>
</evidence>
<dbReference type="PANTHER" id="PTHR30246:SF1">
    <property type="entry name" value="2-DEHYDRO-3-DEOXY-6-PHOSPHOGALACTONATE ALDOLASE-RELATED"/>
    <property type="match status" value="1"/>
</dbReference>
<keyword evidence="8" id="KW-0119">Carbohydrate metabolism</keyword>
<protein>
    <recommendedName>
        <fullName evidence="5">2-dehydro-3-deoxy-phosphogluconate aldolase</fullName>
        <ecNumber evidence="5">4.1.2.14</ecNumber>
    </recommendedName>
</protein>
<dbReference type="InterPro" id="IPR031338">
    <property type="entry name" value="KDPG/KHG_AS_2"/>
</dbReference>
<comment type="subunit">
    <text evidence="4">Homotrimer.</text>
</comment>
<dbReference type="Gene3D" id="3.20.20.70">
    <property type="entry name" value="Aldolase class I"/>
    <property type="match status" value="1"/>
</dbReference>
<evidence type="ECO:0000256" key="1">
    <source>
        <dbReference type="ARBA" id="ARBA00000654"/>
    </source>
</evidence>
<dbReference type="NCBIfam" id="TIGR01182">
    <property type="entry name" value="eda"/>
    <property type="match status" value="1"/>
</dbReference>
<keyword evidence="6 9" id="KW-0456">Lyase</keyword>
<evidence type="ECO:0000256" key="3">
    <source>
        <dbReference type="ARBA" id="ARBA00006906"/>
    </source>
</evidence>
<dbReference type="RefSeq" id="WP_184677387.1">
    <property type="nucleotide sequence ID" value="NZ_JACHGY010000001.1"/>
</dbReference>
<evidence type="ECO:0000256" key="5">
    <source>
        <dbReference type="ARBA" id="ARBA00013063"/>
    </source>
</evidence>
<comment type="pathway">
    <text evidence="2">Carbohydrate acid metabolism; 2-dehydro-3-deoxy-D-gluconate degradation; D-glyceraldehyde 3-phosphate and pyruvate from 2-dehydro-3-deoxy-D-gluconate: step 2/2.</text>
</comment>
<name>A0A7X0LKN7_9BACT</name>
<comment type="similarity">
    <text evidence="3">Belongs to the KHG/KDPG aldolase family.</text>
</comment>
<proteinExistence type="inferred from homology"/>
<dbReference type="PANTHER" id="PTHR30246">
    <property type="entry name" value="2-KETO-3-DEOXY-6-PHOSPHOGLUCONATE ALDOLASE"/>
    <property type="match status" value="1"/>
</dbReference>
<dbReference type="Proteomes" id="UP000541810">
    <property type="component" value="Unassembled WGS sequence"/>
</dbReference>
<organism evidence="9 10">
    <name type="scientific">Algisphaera agarilytica</name>
    <dbReference type="NCBI Taxonomy" id="1385975"/>
    <lineage>
        <taxon>Bacteria</taxon>
        <taxon>Pseudomonadati</taxon>
        <taxon>Planctomycetota</taxon>
        <taxon>Phycisphaerae</taxon>
        <taxon>Phycisphaerales</taxon>
        <taxon>Phycisphaeraceae</taxon>
        <taxon>Algisphaera</taxon>
    </lineage>
</organism>
<dbReference type="CDD" id="cd00452">
    <property type="entry name" value="KDPG_aldolase"/>
    <property type="match status" value="1"/>
</dbReference>
<dbReference type="GO" id="GO:0008675">
    <property type="term" value="F:2-dehydro-3-deoxy-phosphogluconate aldolase activity"/>
    <property type="evidence" value="ECO:0007669"/>
    <property type="project" value="UniProtKB-EC"/>
</dbReference>
<dbReference type="PROSITE" id="PS00159">
    <property type="entry name" value="ALDOLASE_KDPG_KHG_1"/>
    <property type="match status" value="1"/>
</dbReference>
<accession>A0A7X0LKN7</accession>
<gene>
    <name evidence="9" type="ORF">HNQ40_001632</name>
</gene>
<evidence type="ECO:0000313" key="9">
    <source>
        <dbReference type="EMBL" id="MBB6429826.1"/>
    </source>
</evidence>
<keyword evidence="10" id="KW-1185">Reference proteome</keyword>
<evidence type="ECO:0000256" key="2">
    <source>
        <dbReference type="ARBA" id="ARBA00004736"/>
    </source>
</evidence>
<dbReference type="Pfam" id="PF01081">
    <property type="entry name" value="Aldolase"/>
    <property type="match status" value="1"/>
</dbReference>
<evidence type="ECO:0000256" key="4">
    <source>
        <dbReference type="ARBA" id="ARBA00011233"/>
    </source>
</evidence>
<evidence type="ECO:0000313" key="10">
    <source>
        <dbReference type="Proteomes" id="UP000541810"/>
    </source>
</evidence>
<dbReference type="InterPro" id="IPR013785">
    <property type="entry name" value="Aldolase_TIM"/>
</dbReference>
<dbReference type="InterPro" id="IPR031337">
    <property type="entry name" value="KDPG/KHG_AS_1"/>
</dbReference>
<dbReference type="SUPFAM" id="SSF51569">
    <property type="entry name" value="Aldolase"/>
    <property type="match status" value="1"/>
</dbReference>
<comment type="catalytic activity">
    <reaction evidence="1">
        <text>2-dehydro-3-deoxy-6-phospho-D-gluconate = D-glyceraldehyde 3-phosphate + pyruvate</text>
        <dbReference type="Rhea" id="RHEA:17089"/>
        <dbReference type="ChEBI" id="CHEBI:15361"/>
        <dbReference type="ChEBI" id="CHEBI:57569"/>
        <dbReference type="ChEBI" id="CHEBI:59776"/>
        <dbReference type="EC" id="4.1.2.14"/>
    </reaction>
</comment>
<dbReference type="InterPro" id="IPR000887">
    <property type="entry name" value="Aldlse_KDPG_KHG"/>
</dbReference>
<comment type="caution">
    <text evidence="9">The sequence shown here is derived from an EMBL/GenBank/DDBJ whole genome shotgun (WGS) entry which is preliminary data.</text>
</comment>
<dbReference type="EC" id="4.1.2.14" evidence="5"/>